<dbReference type="RefSeq" id="WP_215864488.1">
    <property type="nucleotide sequence ID" value="NZ_JABELD010000113.1"/>
</dbReference>
<comment type="caution">
    <text evidence="1">The sequence shown here is derived from an EMBL/GenBank/DDBJ whole genome shotgun (WGS) entry which is preliminary data.</text>
</comment>
<dbReference type="InterPro" id="IPR035439">
    <property type="entry name" value="UPF0145_dom_sf"/>
</dbReference>
<dbReference type="Proteomes" id="UP001197028">
    <property type="component" value="Unassembled WGS sequence"/>
</dbReference>
<reference evidence="1 2" key="1">
    <citation type="journal article" date="2021" name="ISME J.">
        <title>Genomic evolution of the class Acidithiobacillia: deep-branching Proteobacteria living in extreme acidic conditions.</title>
        <authorList>
            <person name="Moya-Beltran A."/>
            <person name="Beard S."/>
            <person name="Rojas-Villalobos C."/>
            <person name="Issotta F."/>
            <person name="Gallardo Y."/>
            <person name="Ulloa R."/>
            <person name="Giaveno A."/>
            <person name="Degli Esposti M."/>
            <person name="Johnson D.B."/>
            <person name="Quatrini R."/>
        </authorList>
    </citation>
    <scope>NUCLEOTIDE SEQUENCE [LARGE SCALE GENOMIC DNA]</scope>
    <source>
        <strain evidence="1 2">ATCC 19703</strain>
    </source>
</reference>
<dbReference type="SUPFAM" id="SSF117782">
    <property type="entry name" value="YbjQ-like"/>
    <property type="match status" value="1"/>
</dbReference>
<organism evidence="1 2">
    <name type="scientific">Acidithiobacillus concretivorus</name>
    <dbReference type="NCBI Taxonomy" id="3063952"/>
    <lineage>
        <taxon>Bacteria</taxon>
        <taxon>Pseudomonadati</taxon>
        <taxon>Pseudomonadota</taxon>
        <taxon>Acidithiobacillia</taxon>
        <taxon>Acidithiobacillales</taxon>
        <taxon>Acidithiobacillaceae</taxon>
        <taxon>Acidithiobacillus</taxon>
    </lineage>
</organism>
<name>A0ABS5ZTU6_9PROT</name>
<protein>
    <submittedName>
        <fullName evidence="1">Uncharacterized protein</fullName>
    </submittedName>
</protein>
<accession>A0ABS5ZTU6</accession>
<dbReference type="EMBL" id="JABELD010000113">
    <property type="protein sequence ID" value="MBU2739592.1"/>
    <property type="molecule type" value="Genomic_DNA"/>
</dbReference>
<sequence>MTIPLSTTESASDPQQVVSVINRRIYGMIIAQQPEETLNMLKEKARKMGATEITGVRLVPMVDERGVHIMMAYGTTDL</sequence>
<gene>
    <name evidence="1" type="ORF">HJG40_12530</name>
</gene>
<evidence type="ECO:0000313" key="2">
    <source>
        <dbReference type="Proteomes" id="UP001197028"/>
    </source>
</evidence>
<keyword evidence="2" id="KW-1185">Reference proteome</keyword>
<proteinExistence type="predicted"/>
<evidence type="ECO:0000313" key="1">
    <source>
        <dbReference type="EMBL" id="MBU2739592.1"/>
    </source>
</evidence>